<dbReference type="Pfam" id="PF07715">
    <property type="entry name" value="Plug"/>
    <property type="match status" value="1"/>
</dbReference>
<evidence type="ECO:0000256" key="1">
    <source>
        <dbReference type="ARBA" id="ARBA00004571"/>
    </source>
</evidence>
<dbReference type="SUPFAM" id="SSF56935">
    <property type="entry name" value="Porins"/>
    <property type="match status" value="1"/>
</dbReference>
<dbReference type="Pfam" id="PF13715">
    <property type="entry name" value="CarbopepD_reg_2"/>
    <property type="match status" value="1"/>
</dbReference>
<dbReference type="Pfam" id="PF00593">
    <property type="entry name" value="TonB_dep_Rec_b-barrel"/>
    <property type="match status" value="1"/>
</dbReference>
<keyword evidence="14" id="KW-1185">Reference proteome</keyword>
<protein>
    <submittedName>
        <fullName evidence="13">TonB-linked SusC/RagA family outer membrane protein</fullName>
    </submittedName>
</protein>
<dbReference type="GO" id="GO:0009279">
    <property type="term" value="C:cell outer membrane"/>
    <property type="evidence" value="ECO:0007669"/>
    <property type="project" value="UniProtKB-SubCell"/>
</dbReference>
<dbReference type="InterPro" id="IPR018247">
    <property type="entry name" value="EF_Hand_1_Ca_BS"/>
</dbReference>
<dbReference type="InterPro" id="IPR036942">
    <property type="entry name" value="Beta-barrel_TonB_sf"/>
</dbReference>
<name>A0A3D9HLH6_9FLAO</name>
<dbReference type="InterPro" id="IPR023996">
    <property type="entry name" value="TonB-dep_OMP_SusC/RagA"/>
</dbReference>
<dbReference type="FunFam" id="2.60.40.1120:FF:000003">
    <property type="entry name" value="Outer membrane protein Omp121"/>
    <property type="match status" value="1"/>
</dbReference>
<feature type="domain" description="TonB-dependent receptor plug" evidence="12">
    <location>
        <begin position="113"/>
        <end position="221"/>
    </location>
</feature>
<accession>A0A3D9HLH6</accession>
<keyword evidence="6 8" id="KW-0472">Membrane</keyword>
<proteinExistence type="inferred from homology"/>
<dbReference type="EMBL" id="QRDX01000001">
    <property type="protein sequence ID" value="RED50334.1"/>
    <property type="molecule type" value="Genomic_DNA"/>
</dbReference>
<dbReference type="InterPro" id="IPR037066">
    <property type="entry name" value="Plug_dom_sf"/>
</dbReference>
<keyword evidence="7 8" id="KW-0998">Cell outer membrane</keyword>
<dbReference type="InterPro" id="IPR012910">
    <property type="entry name" value="Plug_dom"/>
</dbReference>
<evidence type="ECO:0000256" key="3">
    <source>
        <dbReference type="ARBA" id="ARBA00022452"/>
    </source>
</evidence>
<dbReference type="OrthoDB" id="9768177at2"/>
<evidence type="ECO:0000256" key="2">
    <source>
        <dbReference type="ARBA" id="ARBA00022448"/>
    </source>
</evidence>
<dbReference type="AlphaFoldDB" id="A0A3D9HLH6"/>
<dbReference type="InterPro" id="IPR000531">
    <property type="entry name" value="Beta-barrel_TonB"/>
</dbReference>
<feature type="signal peptide" evidence="10">
    <location>
        <begin position="1"/>
        <end position="20"/>
    </location>
</feature>
<evidence type="ECO:0000259" key="11">
    <source>
        <dbReference type="Pfam" id="PF00593"/>
    </source>
</evidence>
<keyword evidence="10" id="KW-0732">Signal</keyword>
<feature type="chain" id="PRO_5017675116" evidence="10">
    <location>
        <begin position="21"/>
        <end position="1012"/>
    </location>
</feature>
<dbReference type="Gene3D" id="2.170.130.10">
    <property type="entry name" value="TonB-dependent receptor, plug domain"/>
    <property type="match status" value="1"/>
</dbReference>
<dbReference type="InterPro" id="IPR008969">
    <property type="entry name" value="CarboxyPept-like_regulatory"/>
</dbReference>
<dbReference type="RefSeq" id="WP_116039267.1">
    <property type="nucleotide sequence ID" value="NZ_QRDX01000001.1"/>
</dbReference>
<dbReference type="Gene3D" id="2.60.40.1120">
    <property type="entry name" value="Carboxypeptidase-like, regulatory domain"/>
    <property type="match status" value="1"/>
</dbReference>
<evidence type="ECO:0000256" key="8">
    <source>
        <dbReference type="PROSITE-ProRule" id="PRU01360"/>
    </source>
</evidence>
<dbReference type="NCBIfam" id="TIGR04056">
    <property type="entry name" value="OMP_RagA_SusC"/>
    <property type="match status" value="1"/>
</dbReference>
<dbReference type="PROSITE" id="PS00018">
    <property type="entry name" value="EF_HAND_1"/>
    <property type="match status" value="1"/>
</dbReference>
<feature type="domain" description="TonB-dependent receptor-like beta-barrel" evidence="11">
    <location>
        <begin position="420"/>
        <end position="964"/>
    </location>
</feature>
<keyword evidence="3 8" id="KW-1134">Transmembrane beta strand</keyword>
<dbReference type="Gene3D" id="2.40.170.20">
    <property type="entry name" value="TonB-dependent receptor, beta-barrel domain"/>
    <property type="match status" value="1"/>
</dbReference>
<evidence type="ECO:0000256" key="6">
    <source>
        <dbReference type="ARBA" id="ARBA00023136"/>
    </source>
</evidence>
<evidence type="ECO:0000313" key="14">
    <source>
        <dbReference type="Proteomes" id="UP000256629"/>
    </source>
</evidence>
<organism evidence="13 14">
    <name type="scientific">Seonamhaeicola aphaedonensis</name>
    <dbReference type="NCBI Taxonomy" id="1461338"/>
    <lineage>
        <taxon>Bacteria</taxon>
        <taxon>Pseudomonadati</taxon>
        <taxon>Bacteroidota</taxon>
        <taxon>Flavobacteriia</taxon>
        <taxon>Flavobacteriales</taxon>
        <taxon>Flavobacteriaceae</taxon>
    </lineage>
</organism>
<comment type="caution">
    <text evidence="13">The sequence shown here is derived from an EMBL/GenBank/DDBJ whole genome shotgun (WGS) entry which is preliminary data.</text>
</comment>
<evidence type="ECO:0000256" key="5">
    <source>
        <dbReference type="ARBA" id="ARBA00023077"/>
    </source>
</evidence>
<comment type="similarity">
    <text evidence="8 9">Belongs to the TonB-dependent receptor family.</text>
</comment>
<dbReference type="InterPro" id="IPR039426">
    <property type="entry name" value="TonB-dep_rcpt-like"/>
</dbReference>
<keyword evidence="5 9" id="KW-0798">TonB box</keyword>
<evidence type="ECO:0000256" key="10">
    <source>
        <dbReference type="SAM" id="SignalP"/>
    </source>
</evidence>
<evidence type="ECO:0000259" key="12">
    <source>
        <dbReference type="Pfam" id="PF07715"/>
    </source>
</evidence>
<dbReference type="Proteomes" id="UP000256629">
    <property type="component" value="Unassembled WGS sequence"/>
</dbReference>
<reference evidence="13 14" key="1">
    <citation type="submission" date="2018-07" db="EMBL/GenBank/DDBJ databases">
        <title>Genomic Encyclopedia of Type Strains, Phase III (KMG-III): the genomes of soil and plant-associated and newly described type strains.</title>
        <authorList>
            <person name="Whitman W."/>
        </authorList>
    </citation>
    <scope>NUCLEOTIDE SEQUENCE [LARGE SCALE GENOMIC DNA]</scope>
    <source>
        <strain evidence="13 14">CECT 8487</strain>
    </source>
</reference>
<evidence type="ECO:0000313" key="13">
    <source>
        <dbReference type="EMBL" id="RED50334.1"/>
    </source>
</evidence>
<dbReference type="InterPro" id="IPR023997">
    <property type="entry name" value="TonB-dep_OMP_SusC/RagA_CS"/>
</dbReference>
<dbReference type="SUPFAM" id="SSF49464">
    <property type="entry name" value="Carboxypeptidase regulatory domain-like"/>
    <property type="match status" value="1"/>
</dbReference>
<comment type="subcellular location">
    <subcellularLocation>
        <location evidence="1 8">Cell outer membrane</location>
        <topology evidence="1 8">Multi-pass membrane protein</topology>
    </subcellularLocation>
</comment>
<evidence type="ECO:0000256" key="7">
    <source>
        <dbReference type="ARBA" id="ARBA00023237"/>
    </source>
</evidence>
<dbReference type="PROSITE" id="PS52016">
    <property type="entry name" value="TONB_DEPENDENT_REC_3"/>
    <property type="match status" value="1"/>
</dbReference>
<keyword evidence="2 8" id="KW-0813">Transport</keyword>
<gene>
    <name evidence="13" type="ORF">DFQ02_101362</name>
</gene>
<evidence type="ECO:0000256" key="9">
    <source>
        <dbReference type="RuleBase" id="RU003357"/>
    </source>
</evidence>
<evidence type="ECO:0000256" key="4">
    <source>
        <dbReference type="ARBA" id="ARBA00022692"/>
    </source>
</evidence>
<dbReference type="NCBIfam" id="TIGR04057">
    <property type="entry name" value="SusC_RagA_signa"/>
    <property type="match status" value="1"/>
</dbReference>
<keyword evidence="4 8" id="KW-0812">Transmembrane</keyword>
<sequence length="1012" mass="112293">MKQIALIAISVLCFGFTMMAQNTVEGTITDDQGQPLPGVNILEKNTANGFVSDFNGNYTITVGDNATLVFSYVGFKTQEVAVNNRSNINIILLEDNEQLDEVVVIGYGAVKRDKIATSISSVKGEDIVTQVASNPAEALQGRASGVQVLSSGGAPGASPTILIRGVVTGTTNTSPLIVIDGVMQPSGTSLNSVNSQDIESVDILKDAAASAIYGSRASNGVVLITTKRGKEGKAVVNFDFNYGAQQWEKVEMAGAQEYIDIINTRRANDGTAPLYDPNDFGEGTDWWDEVVEDYAPVVNANIRASGGSENIKYSASASFFDQQSNYAKGWYQRVTTRFNVDFKISDKVTLKQDISPRIERWETTQGLLDNVLRIDPLTPVFIPQSEREGRNEFSIHGLPLNLVTNPVNALARHFDDNNFFGIFSNTQLNVKITPSITFSSQIGVNMSSTTRERFEPEYFLGPNRQLEINNYRERKTTNFDYVINNTITFEKTINEKHYFNVLGGILYDSRNWEYVEGFADGLPSNTNVNLRQLNAAQGETVRVEGNDATDNIWSAVFRTIYSFDGKYTLNSSVRVDRASRFAKDKNTGVFPGISFAWDVDSEDWFKSKAINNLRFKIGTGELGNQQIDRNGQFSLVGSGDFVFGGDRVPANFLNRLGNPLLQWETVRDKNVGVDLGLFNNTITLSAEYYEKTSEDLLFDVELPNYTGVPGEVSQNVGSFQSKGFDLNLGYNKNWNDFTLGLNLTVSSNESRAIELASGNEVLLAQRRSTLGNRDIKRTELGGIVGQFLGYETDGIFQNQTELNSHTSEDGTIIQPNAQIGDLRFVDQNGDGELTDEDLVGIGNPFPDFFTGLNINMKYKRFDMSMQWYGTFGNDVWNSNLEYIYSGTQNLNVLAGTKDVVWSPTNTGARFPRLTELDRNGNYQNPSDLFVEDGSYIRLRNVQLGYNFKVKGFKRCRLYVSGQNLLTITDYSGFDPEVSGGNPNQLSIIDRYGVDYRRNPVSRTYLLGLNLTL</sequence>